<keyword evidence="2" id="KW-0378">Hydrolase</keyword>
<keyword evidence="1" id="KW-0472">Membrane</keyword>
<organism evidence="2 3">
    <name type="scientific">Frondihabitans australicus</name>
    <dbReference type="NCBI Taxonomy" id="386892"/>
    <lineage>
        <taxon>Bacteria</taxon>
        <taxon>Bacillati</taxon>
        <taxon>Actinomycetota</taxon>
        <taxon>Actinomycetes</taxon>
        <taxon>Micrococcales</taxon>
        <taxon>Microbacteriaceae</taxon>
        <taxon>Frondihabitans</taxon>
    </lineage>
</organism>
<keyword evidence="1" id="KW-0812">Transmembrane</keyword>
<keyword evidence="3" id="KW-1185">Reference proteome</keyword>
<feature type="transmembrane region" description="Helical" evidence="1">
    <location>
        <begin position="78"/>
        <end position="96"/>
    </location>
</feature>
<dbReference type="InterPro" id="IPR029058">
    <property type="entry name" value="AB_hydrolase_fold"/>
</dbReference>
<comment type="caution">
    <text evidence="2">The sequence shown here is derived from an EMBL/GenBank/DDBJ whole genome shotgun (WGS) entry which is preliminary data.</text>
</comment>
<dbReference type="InterPro" id="IPR000801">
    <property type="entry name" value="Esterase-like"/>
</dbReference>
<gene>
    <name evidence="2" type="ORF">C8E83_1007</name>
</gene>
<dbReference type="RefSeq" id="WP_121368719.1">
    <property type="nucleotide sequence ID" value="NZ_RBKS01000001.1"/>
</dbReference>
<dbReference type="GO" id="GO:0016787">
    <property type="term" value="F:hydrolase activity"/>
    <property type="evidence" value="ECO:0007669"/>
    <property type="project" value="UniProtKB-KW"/>
</dbReference>
<sequence>MNLFHLSLTSALTLGVADIVAGALCLAMILRPRRRRGRWFRHVTIAILAGAAAGGTAIWVVGDVMNAFDVPPTWVDRAWVSAMVAGVCLAIVNLVYGPAGRKVAAAVGVIAVVVAGGLALNRDVGEFPRLGDALGVTGSEPLILPHPRTPGTAAADDDLYADWKAPELMPRRGRVGSVTIPATKSHFDARKALVYLPPAALVASAPALPVVVLMSGQPGSPLSVMTAGRVPQILNALARRDHGLAPIVVVPDQLGSAGANPMCVDGPLGNSATYLTEDVPDWITTHLHVQTGPTAWVVGGFSQGATCALQFATALPELFGSLIDVSGQQYPTLSSDDRAIDQGFGGSTARFDAAKPAAVMAAHGHYADTVALFAAGATDAVYSENARVMSALAAKHGIRVTRYLSPGSGHDWTTASNAFRRGFDLLYPRLGLSKGAQNL</sequence>
<dbReference type="Proteomes" id="UP000280008">
    <property type="component" value="Unassembled WGS sequence"/>
</dbReference>
<dbReference type="PANTHER" id="PTHR48098">
    <property type="entry name" value="ENTEROCHELIN ESTERASE-RELATED"/>
    <property type="match status" value="1"/>
</dbReference>
<keyword evidence="1" id="KW-1133">Transmembrane helix</keyword>
<feature type="transmembrane region" description="Helical" evidence="1">
    <location>
        <begin position="42"/>
        <end position="62"/>
    </location>
</feature>
<evidence type="ECO:0000313" key="3">
    <source>
        <dbReference type="Proteomes" id="UP000280008"/>
    </source>
</evidence>
<evidence type="ECO:0000256" key="1">
    <source>
        <dbReference type="SAM" id="Phobius"/>
    </source>
</evidence>
<dbReference type="GO" id="GO:0016747">
    <property type="term" value="F:acyltransferase activity, transferring groups other than amino-acyl groups"/>
    <property type="evidence" value="ECO:0007669"/>
    <property type="project" value="TreeGrafter"/>
</dbReference>
<name>A0A495IDI0_9MICO</name>
<feature type="transmembrane region" description="Helical" evidence="1">
    <location>
        <begin position="103"/>
        <end position="120"/>
    </location>
</feature>
<dbReference type="Gene3D" id="3.40.50.1820">
    <property type="entry name" value="alpha/beta hydrolase"/>
    <property type="match status" value="1"/>
</dbReference>
<reference evidence="2 3" key="1">
    <citation type="submission" date="2018-10" db="EMBL/GenBank/DDBJ databases">
        <title>Sequencing the genomes of 1000 actinobacteria strains.</title>
        <authorList>
            <person name="Klenk H.-P."/>
        </authorList>
    </citation>
    <scope>NUCLEOTIDE SEQUENCE [LARGE SCALE GENOMIC DNA]</scope>
    <source>
        <strain evidence="2 3">DSM 17894</strain>
    </source>
</reference>
<dbReference type="EMBL" id="RBKS01000001">
    <property type="protein sequence ID" value="RKR73909.1"/>
    <property type="molecule type" value="Genomic_DNA"/>
</dbReference>
<dbReference type="AlphaFoldDB" id="A0A495IDI0"/>
<dbReference type="SUPFAM" id="SSF53474">
    <property type="entry name" value="alpha/beta-Hydrolases"/>
    <property type="match status" value="1"/>
</dbReference>
<dbReference type="OrthoDB" id="3723842at2"/>
<dbReference type="InterPro" id="IPR050583">
    <property type="entry name" value="Mycobacterial_A85_antigen"/>
</dbReference>
<proteinExistence type="predicted"/>
<accession>A0A495IDI0</accession>
<feature type="transmembrane region" description="Helical" evidence="1">
    <location>
        <begin position="6"/>
        <end position="30"/>
    </location>
</feature>
<protein>
    <submittedName>
        <fullName evidence="2">S-formylglutathione hydrolase FrmB</fullName>
    </submittedName>
</protein>
<evidence type="ECO:0000313" key="2">
    <source>
        <dbReference type="EMBL" id="RKR73909.1"/>
    </source>
</evidence>
<dbReference type="PANTHER" id="PTHR48098:SF1">
    <property type="entry name" value="DIACYLGLYCEROL ACYLTRANSFERASE_MYCOLYLTRANSFERASE AG85A"/>
    <property type="match status" value="1"/>
</dbReference>
<dbReference type="Pfam" id="PF00756">
    <property type="entry name" value="Esterase"/>
    <property type="match status" value="1"/>
</dbReference>